<dbReference type="GO" id="GO:0003676">
    <property type="term" value="F:nucleic acid binding"/>
    <property type="evidence" value="ECO:0007669"/>
    <property type="project" value="InterPro"/>
</dbReference>
<dbReference type="PANTHER" id="PTHR23044">
    <property type="entry name" value="3'-5' EXONUCLEASE ERI1-RELATED"/>
    <property type="match status" value="1"/>
</dbReference>
<evidence type="ECO:0000313" key="6">
    <source>
        <dbReference type="Proteomes" id="UP000614216"/>
    </source>
</evidence>
<dbReference type="InterPro" id="IPR036397">
    <property type="entry name" value="RNaseH_sf"/>
</dbReference>
<dbReference type="AlphaFoldDB" id="A0A937G0V5"/>
<dbReference type="SUPFAM" id="SSF53098">
    <property type="entry name" value="Ribonuclease H-like"/>
    <property type="match status" value="1"/>
</dbReference>
<keyword evidence="3 5" id="KW-0269">Exonuclease</keyword>
<gene>
    <name evidence="5" type="ORF">JMN32_19385</name>
</gene>
<dbReference type="GO" id="GO:0006259">
    <property type="term" value="P:DNA metabolic process"/>
    <property type="evidence" value="ECO:0007669"/>
    <property type="project" value="UniProtKB-ARBA"/>
</dbReference>
<protein>
    <submittedName>
        <fullName evidence="5">Exonuclease domain-containing protein</fullName>
    </submittedName>
</protein>
<reference evidence="5" key="1">
    <citation type="submission" date="2021-01" db="EMBL/GenBank/DDBJ databases">
        <title>Fulvivirga kasyanovii gen. nov., sp nov., a novel member of the phylum Bacteroidetes isolated from seawater in a mussel farm.</title>
        <authorList>
            <person name="Zhao L.-H."/>
            <person name="Wang Z.-J."/>
        </authorList>
    </citation>
    <scope>NUCLEOTIDE SEQUENCE</scope>
    <source>
        <strain evidence="5">29W222</strain>
    </source>
</reference>
<keyword evidence="6" id="KW-1185">Reference proteome</keyword>
<dbReference type="InterPro" id="IPR013520">
    <property type="entry name" value="Ribonucl_H"/>
</dbReference>
<dbReference type="SMART" id="SM00479">
    <property type="entry name" value="EXOIII"/>
    <property type="match status" value="1"/>
</dbReference>
<evidence type="ECO:0000256" key="1">
    <source>
        <dbReference type="ARBA" id="ARBA00022722"/>
    </source>
</evidence>
<name>A0A937G0V5_9BACT</name>
<proteinExistence type="predicted"/>
<organism evidence="5 6">
    <name type="scientific">Fulvivirga marina</name>
    <dbReference type="NCBI Taxonomy" id="2494733"/>
    <lineage>
        <taxon>Bacteria</taxon>
        <taxon>Pseudomonadati</taxon>
        <taxon>Bacteroidota</taxon>
        <taxon>Cytophagia</taxon>
        <taxon>Cytophagales</taxon>
        <taxon>Fulvivirgaceae</taxon>
        <taxon>Fulvivirga</taxon>
    </lineage>
</organism>
<feature type="domain" description="Exonuclease" evidence="4">
    <location>
        <begin position="2"/>
        <end position="178"/>
    </location>
</feature>
<dbReference type="RefSeq" id="WP_202858020.1">
    <property type="nucleotide sequence ID" value="NZ_JAEUGD010000064.1"/>
</dbReference>
<dbReference type="Gene3D" id="3.30.420.10">
    <property type="entry name" value="Ribonuclease H-like superfamily/Ribonuclease H"/>
    <property type="match status" value="1"/>
</dbReference>
<evidence type="ECO:0000256" key="3">
    <source>
        <dbReference type="ARBA" id="ARBA00022839"/>
    </source>
</evidence>
<dbReference type="PANTHER" id="PTHR23044:SF61">
    <property type="entry name" value="3'-5' EXORIBONUCLEASE 1-RELATED"/>
    <property type="match status" value="1"/>
</dbReference>
<dbReference type="EMBL" id="JAEUGD010000064">
    <property type="protein sequence ID" value="MBL6448482.1"/>
    <property type="molecule type" value="Genomic_DNA"/>
</dbReference>
<dbReference type="InterPro" id="IPR012337">
    <property type="entry name" value="RNaseH-like_sf"/>
</dbReference>
<dbReference type="InterPro" id="IPR047201">
    <property type="entry name" value="ERI-1_3'hExo-like"/>
</dbReference>
<keyword evidence="1" id="KW-0540">Nuclease</keyword>
<dbReference type="Proteomes" id="UP000614216">
    <property type="component" value="Unassembled WGS sequence"/>
</dbReference>
<dbReference type="InterPro" id="IPR051274">
    <property type="entry name" value="3-5_Exoribonuclease"/>
</dbReference>
<evidence type="ECO:0000256" key="2">
    <source>
        <dbReference type="ARBA" id="ARBA00022801"/>
    </source>
</evidence>
<dbReference type="CDD" id="cd06133">
    <property type="entry name" value="ERI-1_3'hExo_like"/>
    <property type="match status" value="1"/>
</dbReference>
<comment type="caution">
    <text evidence="5">The sequence shown here is derived from an EMBL/GenBank/DDBJ whole genome shotgun (WGS) entry which is preliminary data.</text>
</comment>
<accession>A0A937G0V5</accession>
<keyword evidence="2" id="KW-0378">Hydrolase</keyword>
<dbReference type="GO" id="GO:0000175">
    <property type="term" value="F:3'-5'-RNA exonuclease activity"/>
    <property type="evidence" value="ECO:0007669"/>
    <property type="project" value="InterPro"/>
</dbReference>
<evidence type="ECO:0000313" key="5">
    <source>
        <dbReference type="EMBL" id="MBL6448482.1"/>
    </source>
</evidence>
<dbReference type="Pfam" id="PF00929">
    <property type="entry name" value="RNase_T"/>
    <property type="match status" value="1"/>
</dbReference>
<sequence>MNYIIFDLESTCWKEKSGRIREIIEIGAVKVDSDRSIISEFNTFIKPVINPRLSAFCQELTSISQDDIDQAEMFPQVISDFQTWVDLEIPYVLCSWGFYDRTQLKADCSLHDVNALWVDSHISLKHQFAEMKKLKRPIGMKAALTHEEIKFSGTHHRGIDDARNITQIFLKNFEQWKY</sequence>
<evidence type="ECO:0000259" key="4">
    <source>
        <dbReference type="SMART" id="SM00479"/>
    </source>
</evidence>